<protein>
    <recommendedName>
        <fullName evidence="4">DUF4241 domain-containing protein</fullName>
    </recommendedName>
</protein>
<feature type="compositionally biased region" description="Basic and acidic residues" evidence="1">
    <location>
        <begin position="110"/>
        <end position="121"/>
    </location>
</feature>
<organism evidence="2 3">
    <name type="scientific">Microbispora maris</name>
    <dbReference type="NCBI Taxonomy" id="3144104"/>
    <lineage>
        <taxon>Bacteria</taxon>
        <taxon>Bacillati</taxon>
        <taxon>Actinomycetota</taxon>
        <taxon>Actinomycetes</taxon>
        <taxon>Streptosporangiales</taxon>
        <taxon>Streptosporangiaceae</taxon>
        <taxon>Microbispora</taxon>
    </lineage>
</organism>
<name>A0ABV0AXP7_9ACTN</name>
<sequence length="443" mass="49296">MTTIRVRVDDEWITVTSARIGTASGARPAPDETPIHIIGGAPMDGSWPAEYGTPDSMAPAYAVTGLTHDKACELGRASGQEVVYAWSYNCLAVFACADGSYSLAGWRSGPDAERPTHESSPAERPPYESSPAERPAVYDAVAAPAVVSVPPATERGEHAAHPGNVPAPPEPERLAADCLFPSRSLGETGEVLLRIRAWRMFGRRISRVLQVRDGRLELLSRRAKDPVQVVDLGPVPEDPLTAALARVPDLLTFPSEAAVEIECPDEDADRVAGLATPVFGAYYPVEELYEYDDSWDDEEWDEEDWEDYRAGRDRAWPREDERAYSWYDGLTAVRIHINGVLHLAAEVDDRWVLVPMDPRQEFPPLPMPWSYYTEDSYGFDGGSPINNSHWWTGSGNIRDDLHIAWAAWDEGGEVLLARCDRQEFERRVYAWGYLDRPDEGVIE</sequence>
<accession>A0ABV0AXP7</accession>
<proteinExistence type="predicted"/>
<dbReference type="Proteomes" id="UP001447516">
    <property type="component" value="Unassembled WGS sequence"/>
</dbReference>
<feature type="region of interest" description="Disordered" evidence="1">
    <location>
        <begin position="108"/>
        <end position="133"/>
    </location>
</feature>
<evidence type="ECO:0000313" key="3">
    <source>
        <dbReference type="Proteomes" id="UP001447516"/>
    </source>
</evidence>
<keyword evidence="3" id="KW-1185">Reference proteome</keyword>
<gene>
    <name evidence="2" type="ORF">AAH991_33310</name>
</gene>
<reference evidence="2 3" key="1">
    <citation type="submission" date="2024-05" db="EMBL/GenBank/DDBJ databases">
        <title>Microbispora sp.ZYX-F-249.</title>
        <authorList>
            <person name="Xie H."/>
        </authorList>
    </citation>
    <scope>NUCLEOTIDE SEQUENCE [LARGE SCALE GENOMIC DNA]</scope>
    <source>
        <strain evidence="2 3">ZYX-F-249</strain>
    </source>
</reference>
<dbReference type="EMBL" id="JBDJAW010000042">
    <property type="protein sequence ID" value="MEN3540029.1"/>
    <property type="molecule type" value="Genomic_DNA"/>
</dbReference>
<feature type="region of interest" description="Disordered" evidence="1">
    <location>
        <begin position="153"/>
        <end position="172"/>
    </location>
</feature>
<dbReference type="RefSeq" id="WP_346229892.1">
    <property type="nucleotide sequence ID" value="NZ_JBDJAW010000042.1"/>
</dbReference>
<evidence type="ECO:0000256" key="1">
    <source>
        <dbReference type="SAM" id="MobiDB-lite"/>
    </source>
</evidence>
<comment type="caution">
    <text evidence="2">The sequence shown here is derived from an EMBL/GenBank/DDBJ whole genome shotgun (WGS) entry which is preliminary data.</text>
</comment>
<evidence type="ECO:0000313" key="2">
    <source>
        <dbReference type="EMBL" id="MEN3540029.1"/>
    </source>
</evidence>
<evidence type="ECO:0008006" key="4">
    <source>
        <dbReference type="Google" id="ProtNLM"/>
    </source>
</evidence>